<evidence type="ECO:0000313" key="3">
    <source>
        <dbReference type="EMBL" id="KAF4330810.1"/>
    </source>
</evidence>
<dbReference type="VEuPathDB" id="PlasmoDB:PfNF54_090031700"/>
<dbReference type="EMBL" id="QFXU01000008">
    <property type="protein sequence ID" value="KAF4330810.1"/>
    <property type="molecule type" value="Genomic_DNA"/>
</dbReference>
<gene>
    <name evidence="4" type="ORF">CK202_3973</name>
    <name evidence="3" type="ORF">CYL21_1185</name>
</gene>
<feature type="transmembrane region" description="Helical" evidence="2">
    <location>
        <begin position="1211"/>
        <end position="1231"/>
    </location>
</feature>
<evidence type="ECO:0000313" key="6">
    <source>
        <dbReference type="Proteomes" id="UP000754359"/>
    </source>
</evidence>
<evidence type="ECO:0000256" key="1">
    <source>
        <dbReference type="SAM" id="MobiDB-lite"/>
    </source>
</evidence>
<keyword evidence="2" id="KW-0472">Membrane</keyword>
<evidence type="ECO:0000313" key="5">
    <source>
        <dbReference type="Proteomes" id="UP000232684"/>
    </source>
</evidence>
<dbReference type="Proteomes" id="UP000754359">
    <property type="component" value="Unassembled WGS sequence"/>
</dbReference>
<dbReference type="EMBL" id="NYMT01000014">
    <property type="protein sequence ID" value="PKC44983.1"/>
    <property type="molecule type" value="Genomic_DNA"/>
</dbReference>
<name>A0A2I0BSF3_PLAFO</name>
<feature type="transmembrane region" description="Helical" evidence="2">
    <location>
        <begin position="1251"/>
        <end position="1271"/>
    </location>
</feature>
<feature type="transmembrane region" description="Helical" evidence="2">
    <location>
        <begin position="153"/>
        <end position="180"/>
    </location>
</feature>
<keyword evidence="2" id="KW-0812">Transmembrane</keyword>
<feature type="transmembrane region" description="Helical" evidence="2">
    <location>
        <begin position="1307"/>
        <end position="1326"/>
    </location>
</feature>
<feature type="transmembrane region" description="Helical" evidence="2">
    <location>
        <begin position="12"/>
        <end position="36"/>
    </location>
</feature>
<feature type="compositionally biased region" description="Low complexity" evidence="1">
    <location>
        <begin position="693"/>
        <end position="706"/>
    </location>
</feature>
<feature type="compositionally biased region" description="Polar residues" evidence="1">
    <location>
        <begin position="400"/>
        <end position="421"/>
    </location>
</feature>
<feature type="compositionally biased region" description="Low complexity" evidence="1">
    <location>
        <begin position="376"/>
        <end position="390"/>
    </location>
</feature>
<sequence>MKKYHKKFPNEMNLFLINSIYTLTLLMFLEIFFFLLDGINTFEVITLKERISQIIWCFFFCLHLALLKIAEVFSENTSGKPIISIHYLFILYIIILPLSSSLLFTSSLSWTKLIYFTYILSLVTSIHIRKLLLICNITLITGFLSFYHNLPNYNIIICFTLLLLVHIIICIAIHIALYILAKHIFYIKRKPLRALDNIEPYFHELEKKAILIRNNLIYYQQNKISVDILGNYLFENEVKYGINKIKTINKSKINLEDYYDETTNVQYDTPMDISDINYYSNNEFKVNVENDSEDIEMCSLKKMNAEENKINDNYSRNIIRCDNEENLNVESNIEIDNRNLCNENYTYSKNKKKKEKLKKNKTNISLKDNSSAYIDNNNNNNNNNNNEINNHVTSYDKYLSPQNNDYISQNNSSSSHKDNNTLYSHSNFKRFNNKIVNKKLDALNNEDYGETYKKKIVQKHFSLLRSGPGKCNRKRNILLSEELKNKINYIYFDKNGKVKQSKIIPLYVLERHNLNDLSTYLKNDTCIKINSYYNFFTIFNNNSNLTTDGVSYGKGVINMSSIKSTLKTNNTSIYDTKSRSKNEDTKLNCFHLKTSILRNCPILKKKYFYKYNYNNSSSGSSIKYFMNHEKKISQDKTFDVRNSKFINATEKRRICTSKFYSINENSHYDALILKCGNDKRVFYSIYSDNMENSESQSENEYASGNENENENESESENGHSDVNIKRRTSYIQHFHSNVQEPDDVIHRKISKFQINKSVKTQNTLFSEESNENMLFSNNAFYVDDGLDKSVNTDNIQDNEIESNKYNTSSCSSFSISDAKNKKMNKKNIICMYDNIVLPKKESFIKLTNNSRNKNKHSLGSISSMNDFLNGSYEGSLKNEKKKKTNAENYGIQVGINDMSNDKLYNRDTTSIQGGIPTFDHNNREQKRIKENIQNKKFNSRDTCEGEKKERTEDSIGNHHFSLCKKCTSKKHFDGILSKKKGTCKYISNLSLNKRKSKESHLSIYKKYFFEFYDCIPINYKKKPHNIEKHKFSYNIKNAFLCIKLFNIIWIKIKTWYKKIDKKEKYWKRYNDILYTSQWKNNIQDNELEYILKYKNFMKWYNYWVKTVLFNYYKSTWALNLLLYILNVLLIYLQMHMFYFLFEINSDQPKYSNVLKKEENSKTKFPLNHFMDKNKYIPFTYIRISLQLIINIIFCLPSMIIKNFKRIKMLHIFSILNCLVNIFFGMIDIVYSLNDRIFNINDLYVLLNHYNIFDVFLIGKLITSIFLIPFFTNFNESKTCALIYFSCICYISTFYYSYNPLSFSIKLMYLTIFVILIAVTLTTSYYAKLIMKSRKMLFVKYVLPYFIYLTFLNTDPHIQMKIKEKKRKKKKKKQRNIGK</sequence>
<comment type="caution">
    <text evidence="4">The sequence shown here is derived from an EMBL/GenBank/DDBJ whole genome shotgun (WGS) entry which is preliminary data.</text>
</comment>
<proteinExistence type="predicted"/>
<evidence type="ECO:0000313" key="4">
    <source>
        <dbReference type="EMBL" id="PKC44983.1"/>
    </source>
</evidence>
<protein>
    <submittedName>
        <fullName evidence="4">Uncharacterized protein</fullName>
    </submittedName>
</protein>
<accession>A0A2I0BSF3</accession>
<feature type="region of interest" description="Disordered" evidence="1">
    <location>
        <begin position="369"/>
        <end position="421"/>
    </location>
</feature>
<feature type="transmembrane region" description="Helical" evidence="2">
    <location>
        <begin position="1120"/>
        <end position="1141"/>
    </location>
</feature>
<feature type="transmembrane region" description="Helical" evidence="2">
    <location>
        <begin position="51"/>
        <end position="70"/>
    </location>
</feature>
<evidence type="ECO:0000256" key="2">
    <source>
        <dbReference type="SAM" id="Phobius"/>
    </source>
</evidence>
<feature type="region of interest" description="Disordered" evidence="1">
    <location>
        <begin position="693"/>
        <end position="721"/>
    </location>
</feature>
<feature type="transmembrane region" description="Helical" evidence="2">
    <location>
        <begin position="1278"/>
        <end position="1295"/>
    </location>
</feature>
<feature type="transmembrane region" description="Helical" evidence="2">
    <location>
        <begin position="1179"/>
        <end position="1199"/>
    </location>
</feature>
<feature type="transmembrane region" description="Helical" evidence="2">
    <location>
        <begin position="82"/>
        <end position="104"/>
    </location>
</feature>
<organism evidence="4 5">
    <name type="scientific">Plasmodium falciparum (isolate NF54)</name>
    <dbReference type="NCBI Taxonomy" id="5843"/>
    <lineage>
        <taxon>Eukaryota</taxon>
        <taxon>Sar</taxon>
        <taxon>Alveolata</taxon>
        <taxon>Apicomplexa</taxon>
        <taxon>Aconoidasida</taxon>
        <taxon>Haemosporida</taxon>
        <taxon>Plasmodiidae</taxon>
        <taxon>Plasmodium</taxon>
        <taxon>Plasmodium (Laverania)</taxon>
    </lineage>
</organism>
<feature type="transmembrane region" description="Helical" evidence="2">
    <location>
        <begin position="131"/>
        <end position="147"/>
    </location>
</feature>
<dbReference type="Proteomes" id="UP000232684">
    <property type="component" value="Unassembled WGS sequence"/>
</dbReference>
<dbReference type="SMR" id="A0A2I0BSF3"/>
<reference evidence="3 6" key="2">
    <citation type="submission" date="2018-05" db="EMBL/GenBank/DDBJ databases">
        <title>Genome assembly of Plasmodium falciparum NF54 DiCre.</title>
        <authorList>
            <person name="Baumgarten S."/>
            <person name="Treeck M."/>
            <person name="Scherf A."/>
        </authorList>
    </citation>
    <scope>NUCLEOTIDE SEQUENCE [LARGE SCALE GENOMIC DNA]</scope>
    <source>
        <strain evidence="3">NF54</strain>
    </source>
</reference>
<keyword evidence="2" id="KW-1133">Transmembrane helix</keyword>
<reference evidence="4 5" key="1">
    <citation type="submission" date="2017-11" db="EMBL/GenBank/DDBJ databases">
        <title>Plasmodium falciparum NF54 genome assembly.</title>
        <authorList>
            <person name="Bryant J.M."/>
            <person name="Baumgarten S."/>
            <person name="Scheidig-Benatar C."/>
            <person name="Scherf A."/>
        </authorList>
    </citation>
    <scope>NUCLEOTIDE SEQUENCE [LARGE SCALE GENOMIC DNA]</scope>
    <source>
        <strain evidence="4">NF54</strain>
    </source>
</reference>